<keyword evidence="2" id="KW-1185">Reference proteome</keyword>
<reference evidence="1" key="1">
    <citation type="submission" date="2021-01" db="EMBL/GenBank/DDBJ databases">
        <authorList>
            <consortium name="Genoscope - CEA"/>
            <person name="William W."/>
        </authorList>
    </citation>
    <scope>NUCLEOTIDE SEQUENCE</scope>
</reference>
<evidence type="ECO:0000313" key="1">
    <source>
        <dbReference type="EMBL" id="CAD8045957.1"/>
    </source>
</evidence>
<dbReference type="Proteomes" id="UP000692954">
    <property type="component" value="Unassembled WGS sequence"/>
</dbReference>
<gene>
    <name evidence="1" type="ORF">PSON_ATCC_30995.1.T0010370</name>
</gene>
<accession>A0A8S1JUU3</accession>
<comment type="caution">
    <text evidence="1">The sequence shown here is derived from an EMBL/GenBank/DDBJ whole genome shotgun (WGS) entry which is preliminary data.</text>
</comment>
<dbReference type="EMBL" id="CAJJDN010000001">
    <property type="protein sequence ID" value="CAD8045957.1"/>
    <property type="molecule type" value="Genomic_DNA"/>
</dbReference>
<evidence type="ECO:0000313" key="2">
    <source>
        <dbReference type="Proteomes" id="UP000692954"/>
    </source>
</evidence>
<dbReference type="AlphaFoldDB" id="A0A8S1JUU3"/>
<proteinExistence type="predicted"/>
<protein>
    <submittedName>
        <fullName evidence="1">Uncharacterized protein</fullName>
    </submittedName>
</protein>
<organism evidence="1 2">
    <name type="scientific">Paramecium sonneborni</name>
    <dbReference type="NCBI Taxonomy" id="65129"/>
    <lineage>
        <taxon>Eukaryota</taxon>
        <taxon>Sar</taxon>
        <taxon>Alveolata</taxon>
        <taxon>Ciliophora</taxon>
        <taxon>Intramacronucleata</taxon>
        <taxon>Oligohymenophorea</taxon>
        <taxon>Peniculida</taxon>
        <taxon>Parameciidae</taxon>
        <taxon>Paramecium</taxon>
    </lineage>
</organism>
<name>A0A8S1JUU3_9CILI</name>
<sequence>MLNKNSKNRITAIQALQHPFIDSNSEFSTQVIQVTGQQVIKNAIYQLNLAELESKYDSQNEIVDEQNCKINDLKKYSILNESYQQMSMSAKRSSGQFSGTFYQKDPLSAVRTIKLHTETSQQLKNSSHHSQHSASQF</sequence>